<evidence type="ECO:0000313" key="2">
    <source>
        <dbReference type="EMBL" id="TDC17601.1"/>
    </source>
</evidence>
<dbReference type="RefSeq" id="WP_132414369.1">
    <property type="nucleotide sequence ID" value="NZ_SMKA01000269.1"/>
</dbReference>
<gene>
    <name evidence="2" type="ORF">E1261_36810</name>
</gene>
<feature type="transmembrane region" description="Helical" evidence="1">
    <location>
        <begin position="53"/>
        <end position="77"/>
    </location>
</feature>
<keyword evidence="1" id="KW-1133">Transmembrane helix</keyword>
<dbReference type="Proteomes" id="UP000295075">
    <property type="component" value="Unassembled WGS sequence"/>
</dbReference>
<proteinExistence type="predicted"/>
<protein>
    <submittedName>
        <fullName evidence="2">Uncharacterized protein</fullName>
    </submittedName>
</protein>
<dbReference type="AlphaFoldDB" id="A0A4R4P598"/>
<evidence type="ECO:0000256" key="1">
    <source>
        <dbReference type="SAM" id="Phobius"/>
    </source>
</evidence>
<keyword evidence="1" id="KW-0472">Membrane</keyword>
<keyword evidence="3" id="KW-1185">Reference proteome</keyword>
<reference evidence="2 3" key="1">
    <citation type="submission" date="2019-03" db="EMBL/GenBank/DDBJ databases">
        <title>Draft genome sequences of novel Actinobacteria.</title>
        <authorList>
            <person name="Sahin N."/>
            <person name="Ay H."/>
            <person name="Saygin H."/>
        </authorList>
    </citation>
    <scope>NUCLEOTIDE SEQUENCE [LARGE SCALE GENOMIC DNA]</scope>
    <source>
        <strain evidence="2 3">JCM 30547</strain>
    </source>
</reference>
<feature type="transmembrane region" description="Helical" evidence="1">
    <location>
        <begin position="24"/>
        <end position="41"/>
    </location>
</feature>
<feature type="transmembrane region" description="Helical" evidence="1">
    <location>
        <begin position="116"/>
        <end position="135"/>
    </location>
</feature>
<evidence type="ECO:0000313" key="3">
    <source>
        <dbReference type="Proteomes" id="UP000295075"/>
    </source>
</evidence>
<comment type="caution">
    <text evidence="2">The sequence shown here is derived from an EMBL/GenBank/DDBJ whole genome shotgun (WGS) entry which is preliminary data.</text>
</comment>
<organism evidence="2 3">
    <name type="scientific">Kribbella albertanoniae</name>
    <dbReference type="NCBI Taxonomy" id="1266829"/>
    <lineage>
        <taxon>Bacteria</taxon>
        <taxon>Bacillati</taxon>
        <taxon>Actinomycetota</taxon>
        <taxon>Actinomycetes</taxon>
        <taxon>Propionibacteriales</taxon>
        <taxon>Kribbellaceae</taxon>
        <taxon>Kribbella</taxon>
    </lineage>
</organism>
<feature type="transmembrane region" description="Helical" evidence="1">
    <location>
        <begin position="89"/>
        <end position="110"/>
    </location>
</feature>
<accession>A0A4R4P598</accession>
<sequence>MAPAEPEPDAEADPGPAKQSPKSLFWVCAAVTVLIGAFQYSHSLSGTAGLDALAVLGLIVMTLLVLALAGIYALCALERTDLHHRLYGRLDLFQAMTILFVAAVLVGVLIPPRTTTTLGLLLPFGIAYWLYHLTIEKSE</sequence>
<dbReference type="OrthoDB" id="3831188at2"/>
<dbReference type="EMBL" id="SMKA01000269">
    <property type="protein sequence ID" value="TDC17601.1"/>
    <property type="molecule type" value="Genomic_DNA"/>
</dbReference>
<keyword evidence="1" id="KW-0812">Transmembrane</keyword>
<name>A0A4R4P598_9ACTN</name>